<feature type="chain" id="PRO_5020675448" description="Opaque-phase-specific protein OP4" evidence="2">
    <location>
        <begin position="21"/>
        <end position="342"/>
    </location>
</feature>
<dbReference type="EMBL" id="CP034458">
    <property type="protein sequence ID" value="QBM88837.1"/>
    <property type="molecule type" value="Genomic_DNA"/>
</dbReference>
<keyword evidence="2" id="KW-0732">Signal</keyword>
<dbReference type="STRING" id="2163413.A0A4P6XN49"/>
<dbReference type="Proteomes" id="UP000292447">
    <property type="component" value="Chromosome III"/>
</dbReference>
<accession>A0A4P6XN49</accession>
<evidence type="ECO:0000256" key="1">
    <source>
        <dbReference type="SAM" id="MobiDB-lite"/>
    </source>
</evidence>
<gene>
    <name evidence="3" type="ORF">METSCH_C08180</name>
</gene>
<evidence type="ECO:0008006" key="5">
    <source>
        <dbReference type="Google" id="ProtNLM"/>
    </source>
</evidence>
<reference evidence="4" key="1">
    <citation type="submission" date="2019-03" db="EMBL/GenBank/DDBJ databases">
        <title>Snf2 controls pulcherriminic acid biosynthesis and connects pigmentation and antifungal activity of the yeast Metschnikowia pulcherrima.</title>
        <authorList>
            <person name="Gore-Lloyd D."/>
            <person name="Sumann I."/>
            <person name="Brachmann A.O."/>
            <person name="Schneeberger K."/>
            <person name="Ortiz-Merino R.A."/>
            <person name="Moreno-Beltran M."/>
            <person name="Schlaefli M."/>
            <person name="Kirner P."/>
            <person name="Santos Kron A."/>
            <person name="Wolfe K.H."/>
            <person name="Piel J."/>
            <person name="Ahrens C.H."/>
            <person name="Henk D."/>
            <person name="Freimoser F.M."/>
        </authorList>
    </citation>
    <scope>NUCLEOTIDE SEQUENCE [LARGE SCALE GENOMIC DNA]</scope>
    <source>
        <strain evidence="4">APC 1.2</strain>
    </source>
</reference>
<evidence type="ECO:0000256" key="2">
    <source>
        <dbReference type="SAM" id="SignalP"/>
    </source>
</evidence>
<proteinExistence type="predicted"/>
<name>A0A4P6XN49_9ASCO</name>
<evidence type="ECO:0000313" key="4">
    <source>
        <dbReference type="Proteomes" id="UP000292447"/>
    </source>
</evidence>
<dbReference type="AlphaFoldDB" id="A0A4P6XN49"/>
<feature type="signal peptide" evidence="2">
    <location>
        <begin position="1"/>
        <end position="20"/>
    </location>
</feature>
<evidence type="ECO:0000313" key="3">
    <source>
        <dbReference type="EMBL" id="QBM88837.1"/>
    </source>
</evidence>
<feature type="region of interest" description="Disordered" evidence="1">
    <location>
        <begin position="299"/>
        <end position="330"/>
    </location>
</feature>
<protein>
    <recommendedName>
        <fullName evidence="5">Opaque-phase-specific protein OP4</fullName>
    </recommendedName>
</protein>
<keyword evidence="4" id="KW-1185">Reference proteome</keyword>
<organism evidence="3 4">
    <name type="scientific">Metschnikowia aff. pulcherrima</name>
    <dbReference type="NCBI Taxonomy" id="2163413"/>
    <lineage>
        <taxon>Eukaryota</taxon>
        <taxon>Fungi</taxon>
        <taxon>Dikarya</taxon>
        <taxon>Ascomycota</taxon>
        <taxon>Saccharomycotina</taxon>
        <taxon>Pichiomycetes</taxon>
        <taxon>Metschnikowiaceae</taxon>
        <taxon>Metschnikowia</taxon>
    </lineage>
</organism>
<sequence>MRASTVSATLLLALLANVHAAPATVGSTATSILTKRQTEEINDLIVRMNMHTAKRGLITDPVELQAREYAIVTQILAAINSTNLAPQIILGLIGNEKLQPIVTSAVEAIIKSGIISLDTLFTALNDSGLATRVIQDLINDCTFYQDIFKLALQEIDNLVEKIEEKLAGNSVSVKRFEEETEFTQEQERGLSISEETKRLDANEIVDNLLESLANSGLASSVVRALIVDPQFLEYGASLLKQLFQDDLIDFSSLISALIDSGLVTSLFKEFFNVSTLKTVIFNALAAAFNNCGGSTISGTPTGLTTQSTTTTTLPSFTATGTATPSGTATACRKRRKRRSYNY</sequence>